<sequence>MATAARSGAAGAHAAAAAIGQLSALATPRTGPHAVPPFPPVLVQGIEGINFADASLFDVDQYTEAKAGDRAAASKYFQKEASFISKMQDVLAEGRQLVYTTYAFRSCGRAIPQVQAHNQEHKDYIYRRTSEILRLEIGRMTQLMAFRDKFVAVFTEALAGIIPDIRERDFFPSEAYLLTIAQMLDMVVSIDNMKNMKGSMNNDLSMYKRAMSNFPKEQTESEIMLLPKLAFFVAQQDQFAIDVKKAIAAMSNTYEDILHDMINLCVDYIDSDHYLTPATRYCYLRAMAFAVLILDGEGDERDFTKRKKLKVDKLGKIFKATPFVPLFGDLVISLPAIYAKAPHLANAKWDTAESDDAGKAALLKSFKLSTTILSHRAEFRDYFARANLAIASLRTWKAGKSSVMPFELAKKIYETTLAGLRMMSGFTSKVLDQTAYKFLHPASRASNSEIPEDATSYELAVRYNYDSEDKRVLVEYISMIKNLAALLNANLPILQEAVDSHIYREVQLFMKGPITQYYASATKKKRSIGPLLKYIRDSAIDGAIDDDAALKANVPQLHFLRALMDFVFNEKSKGMKGGLIKEKNFKDAQVAELQRFFDDSFFFRQMMQLSETIKECSDLSNLWFKEFYLELSKQVQFPISTSLPWILTEFILESSQADTIQFALHPLDLYNDAGFCTLNQLKSRVIFDEIEAEVNLCFDQLMFKLGQRIFVHYKKSASLCVLPADLKVELDSIHRHETLFYVSFEYILRQNSFELLGRCIDVTKIMSQMANQYLRRSIEVAITRFESSDLFNIMELESLLESAHLTHEALSRHLDLERFEDLVAECDDSLSLGSTNGRILSHVIQEIIGDIVPNFCFNSITQRFVRSPVFYTEPVQRSHFPKTRPMYLFGSKSLGVAFTAHHIISKEFFGEPQFGCLLRILTPAQIGVVVSEVARHTELIIEHTMGTFIEAVYQRCPKNVRLPASNLNVTAQFEVYSEMYRHLSTYGDLKSQIVQAFREIGNCMIVTKMLDDHTCVKNSLSKMALQEFVSLEHGQKAYLDLVKEFEGKLNFGEHAMTLAAWSDRVAGLARPTNFPVDFLKSFVERTNSVLIDACREWNVGSDRLLSNTKAFVHIWSSLQFVLCLPSTVSSDRVIRELFGDGLNWAGCLFLSILGQSEVYQGMSINGNMLALAQLDLGFAWPPTAAQASPTKNAVDQASALRPDVQRYLDNAAFFAAINDHAFAALKVLRSARRSARASARISHAAQ</sequence>
<proteinExistence type="predicted"/>
<name>A0ABR4NBZ5_9FUNG</name>
<evidence type="ECO:0000313" key="3">
    <source>
        <dbReference type="Proteomes" id="UP001527925"/>
    </source>
</evidence>
<dbReference type="PANTHER" id="PTHR12195">
    <property type="entry name" value="CYTOPLASMIC FMR1-INTERACTING PROTEIN-RELATED"/>
    <property type="match status" value="1"/>
</dbReference>
<dbReference type="EMBL" id="JADGIZ020000013">
    <property type="protein sequence ID" value="KAL2916966.1"/>
    <property type="molecule type" value="Genomic_DNA"/>
</dbReference>
<dbReference type="PIRSF" id="PIRSF008153">
    <property type="entry name" value="FMR1_interacting"/>
    <property type="match status" value="1"/>
</dbReference>
<accession>A0ABR4NBZ5</accession>
<organism evidence="2 3">
    <name type="scientific">Polyrhizophydium stewartii</name>
    <dbReference type="NCBI Taxonomy" id="2732419"/>
    <lineage>
        <taxon>Eukaryota</taxon>
        <taxon>Fungi</taxon>
        <taxon>Fungi incertae sedis</taxon>
        <taxon>Chytridiomycota</taxon>
        <taxon>Chytridiomycota incertae sedis</taxon>
        <taxon>Chytridiomycetes</taxon>
        <taxon>Rhizophydiales</taxon>
        <taxon>Rhizophydiales incertae sedis</taxon>
        <taxon>Polyrhizophydium</taxon>
    </lineage>
</organism>
<comment type="caution">
    <text evidence="2">The sequence shown here is derived from an EMBL/GenBank/DDBJ whole genome shotgun (WGS) entry which is preliminary data.</text>
</comment>
<reference evidence="2 3" key="1">
    <citation type="submission" date="2023-09" db="EMBL/GenBank/DDBJ databases">
        <title>Pangenome analysis of Batrachochytrium dendrobatidis and related Chytrids.</title>
        <authorList>
            <person name="Yacoub M.N."/>
            <person name="Stajich J.E."/>
            <person name="James T.Y."/>
        </authorList>
    </citation>
    <scope>NUCLEOTIDE SEQUENCE [LARGE SCALE GENOMIC DNA]</scope>
    <source>
        <strain evidence="2 3">JEL0888</strain>
    </source>
</reference>
<gene>
    <name evidence="2" type="ORF">HK105_203398</name>
</gene>
<keyword evidence="3" id="KW-1185">Reference proteome</keyword>
<dbReference type="PRINTS" id="PR01698">
    <property type="entry name" value="CYTOFMRPINTP"/>
</dbReference>
<evidence type="ECO:0000259" key="1">
    <source>
        <dbReference type="Pfam" id="PF07159"/>
    </source>
</evidence>
<dbReference type="InterPro" id="IPR008081">
    <property type="entry name" value="Cytoplasmic_FMR1-int"/>
</dbReference>
<dbReference type="InterPro" id="IPR009828">
    <property type="entry name" value="CYRIA/CYRIB_Rac1-bd"/>
</dbReference>
<protein>
    <recommendedName>
        <fullName evidence="1">CYRIA/CYRIB Rac1 binding domain-containing protein</fullName>
    </recommendedName>
</protein>
<feature type="domain" description="CYRIA/CYRIB Rac1 binding" evidence="1">
    <location>
        <begin position="78"/>
        <end position="318"/>
    </location>
</feature>
<dbReference type="Pfam" id="PF07159">
    <property type="entry name" value="CYRIA-B_Rac1-bd"/>
    <property type="match status" value="1"/>
</dbReference>
<dbReference type="Pfam" id="PF05994">
    <property type="entry name" value="FragX_IP"/>
    <property type="match status" value="1"/>
</dbReference>
<dbReference type="Proteomes" id="UP001527925">
    <property type="component" value="Unassembled WGS sequence"/>
</dbReference>
<evidence type="ECO:0000313" key="2">
    <source>
        <dbReference type="EMBL" id="KAL2916966.1"/>
    </source>
</evidence>